<evidence type="ECO:0000313" key="1">
    <source>
        <dbReference type="EMBL" id="RZC69765.1"/>
    </source>
</evidence>
<proteinExistence type="predicted"/>
<dbReference type="AlphaFoldDB" id="A0A4Y7KCV4"/>
<protein>
    <submittedName>
        <fullName evidence="1">Uncharacterized protein</fullName>
    </submittedName>
</protein>
<dbReference type="EMBL" id="CM010721">
    <property type="protein sequence ID" value="RZC69765.1"/>
    <property type="molecule type" value="Genomic_DNA"/>
</dbReference>
<organism evidence="1 2">
    <name type="scientific">Papaver somniferum</name>
    <name type="common">Opium poppy</name>
    <dbReference type="NCBI Taxonomy" id="3469"/>
    <lineage>
        <taxon>Eukaryota</taxon>
        <taxon>Viridiplantae</taxon>
        <taxon>Streptophyta</taxon>
        <taxon>Embryophyta</taxon>
        <taxon>Tracheophyta</taxon>
        <taxon>Spermatophyta</taxon>
        <taxon>Magnoliopsida</taxon>
        <taxon>Ranunculales</taxon>
        <taxon>Papaveraceae</taxon>
        <taxon>Papaveroideae</taxon>
        <taxon>Papaver</taxon>
    </lineage>
</organism>
<evidence type="ECO:0000313" key="2">
    <source>
        <dbReference type="Proteomes" id="UP000316621"/>
    </source>
</evidence>
<dbReference type="Proteomes" id="UP000316621">
    <property type="component" value="Chromosome 7"/>
</dbReference>
<name>A0A4Y7KCV4_PAPSO</name>
<accession>A0A4Y7KCV4</accession>
<gene>
    <name evidence="1" type="ORF">C5167_032903</name>
</gene>
<sequence length="168" mass="18462">MEQKLGLPPELSSWKVKKQDEILSAANFAAKMCYKVPVCSDIQQPSLCKVGPCTTLLKKQRTICEIHPRLRLSVGCLDAYPIAVNNAVNLSSEVVCTSLQTIVSKPIRSSIHAFWMPPSLHENPANGVHLPDTPMTGGQIGNQDPRSPNLTNFLTYNLLSNHGENMIL</sequence>
<reference evidence="1 2" key="1">
    <citation type="journal article" date="2018" name="Science">
        <title>The opium poppy genome and morphinan production.</title>
        <authorList>
            <person name="Guo L."/>
            <person name="Winzer T."/>
            <person name="Yang X."/>
            <person name="Li Y."/>
            <person name="Ning Z."/>
            <person name="He Z."/>
            <person name="Teodor R."/>
            <person name="Lu Y."/>
            <person name="Bowser T.A."/>
            <person name="Graham I.A."/>
            <person name="Ye K."/>
        </authorList>
    </citation>
    <scope>NUCLEOTIDE SEQUENCE [LARGE SCALE GENOMIC DNA]</scope>
    <source>
        <strain evidence="2">cv. HN1</strain>
        <tissue evidence="1">Leaves</tissue>
    </source>
</reference>
<dbReference type="Gramene" id="RZC69765">
    <property type="protein sequence ID" value="RZC69765"/>
    <property type="gene ID" value="C5167_032903"/>
</dbReference>
<keyword evidence="2" id="KW-1185">Reference proteome</keyword>